<protein>
    <submittedName>
        <fullName evidence="2">Porin</fullName>
    </submittedName>
</protein>
<dbReference type="AlphaFoldDB" id="A0A344TIN7"/>
<evidence type="ECO:0000313" key="3">
    <source>
        <dbReference type="Proteomes" id="UP000251993"/>
    </source>
</evidence>
<name>A0A344TIN7_9BACT</name>
<gene>
    <name evidence="2" type="ORF">DR864_12460</name>
</gene>
<proteinExistence type="predicted"/>
<dbReference type="RefSeq" id="WP_114067291.1">
    <property type="nucleotide sequence ID" value="NZ_CP030850.1"/>
</dbReference>
<accession>A0A344TIN7</accession>
<organism evidence="2 3">
    <name type="scientific">Runella rosea</name>
    <dbReference type="NCBI Taxonomy" id="2259595"/>
    <lineage>
        <taxon>Bacteria</taxon>
        <taxon>Pseudomonadati</taxon>
        <taxon>Bacteroidota</taxon>
        <taxon>Cytophagia</taxon>
        <taxon>Cytophagales</taxon>
        <taxon>Spirosomataceae</taxon>
        <taxon>Runella</taxon>
    </lineage>
</organism>
<dbReference type="EMBL" id="CP030850">
    <property type="protein sequence ID" value="AXE18508.1"/>
    <property type="molecule type" value="Genomic_DNA"/>
</dbReference>
<keyword evidence="1" id="KW-0732">Signal</keyword>
<evidence type="ECO:0000256" key="1">
    <source>
        <dbReference type="SAM" id="SignalP"/>
    </source>
</evidence>
<dbReference type="OrthoDB" id="9771991at2"/>
<evidence type="ECO:0000313" key="2">
    <source>
        <dbReference type="EMBL" id="AXE18508.1"/>
    </source>
</evidence>
<sequence>MKKLSLVLIFAASCAHSYAQGSTDYGSGMKFNINPEGTKYVRLITWSQIWARSVQNNPGTLVNGTPQNKTFDVGGRRLRMLAMAQVSARFMVLAHFGINNQSFLNGGAAGTSGTGGYGAGKKPGLFFHDFWSEYTIIPTINAETKKPNKFTMNIGAGLHYVMGVSRMTMSSTLNYLAVDAPVFNWALIENSDQFARQYGIFAKGKAGKFEYRLALNKPFATNGAATEGVAVDNNGQSKAALAGYLEYEFLDREPNTLPYKVGTYVGTKKVFNVGAGFYSQKEGTQSLKNGIVQKHSINLFALDAFLDMPIGRKEKNAAITMYSGYFNYNFGPNYLRNLGIMNIGTIDPKFTDKKALAGAGNARPMIGTGSIFYTQAGILLPKTSDKPKIRVQPFAAYTSKKFEALSKTGSYFDLGSNFFIDGHHAKITLQYSTRPIYTAKDVIDGNKGEFIVQFQTYL</sequence>
<reference evidence="2 3" key="1">
    <citation type="submission" date="2018-07" db="EMBL/GenBank/DDBJ databases">
        <title>Genome sequencing of Runella.</title>
        <authorList>
            <person name="Baek M.-G."/>
            <person name="Yi H."/>
        </authorList>
    </citation>
    <scope>NUCLEOTIDE SEQUENCE [LARGE SCALE GENOMIC DNA]</scope>
    <source>
        <strain evidence="2 3">HYN0085</strain>
    </source>
</reference>
<feature type="signal peptide" evidence="1">
    <location>
        <begin position="1"/>
        <end position="19"/>
    </location>
</feature>
<feature type="chain" id="PRO_5016666787" evidence="1">
    <location>
        <begin position="20"/>
        <end position="458"/>
    </location>
</feature>
<keyword evidence="3" id="KW-1185">Reference proteome</keyword>
<dbReference type="Proteomes" id="UP000251993">
    <property type="component" value="Chromosome"/>
</dbReference>
<dbReference type="KEGG" id="run:DR864_12460"/>